<evidence type="ECO:0000313" key="2">
    <source>
        <dbReference type="EMBL" id="MPM18737.1"/>
    </source>
</evidence>
<dbReference type="EMBL" id="VSSQ01003039">
    <property type="protein sequence ID" value="MPM18737.1"/>
    <property type="molecule type" value="Genomic_DNA"/>
</dbReference>
<organism evidence="2">
    <name type="scientific">bioreactor metagenome</name>
    <dbReference type="NCBI Taxonomy" id="1076179"/>
    <lineage>
        <taxon>unclassified sequences</taxon>
        <taxon>metagenomes</taxon>
        <taxon>ecological metagenomes</taxon>
    </lineage>
</organism>
<proteinExistence type="predicted"/>
<accession>A0A644XS58</accession>
<reference evidence="2" key="1">
    <citation type="submission" date="2019-08" db="EMBL/GenBank/DDBJ databases">
        <authorList>
            <person name="Kucharzyk K."/>
            <person name="Murdoch R.W."/>
            <person name="Higgins S."/>
            <person name="Loffler F."/>
        </authorList>
    </citation>
    <scope>NUCLEOTIDE SEQUENCE</scope>
</reference>
<protein>
    <recommendedName>
        <fullName evidence="1">SLH domain-containing protein</fullName>
    </recommendedName>
</protein>
<dbReference type="InterPro" id="IPR001119">
    <property type="entry name" value="SLH_dom"/>
</dbReference>
<gene>
    <name evidence="2" type="ORF">SDC9_65152</name>
</gene>
<comment type="caution">
    <text evidence="2">The sequence shown here is derived from an EMBL/GenBank/DDBJ whole genome shotgun (WGS) entry which is preliminary data.</text>
</comment>
<dbReference type="AlphaFoldDB" id="A0A644XS58"/>
<evidence type="ECO:0000259" key="1">
    <source>
        <dbReference type="PROSITE" id="PS51272"/>
    </source>
</evidence>
<dbReference type="Pfam" id="PF00395">
    <property type="entry name" value="SLH"/>
    <property type="match status" value="1"/>
</dbReference>
<feature type="domain" description="SLH" evidence="1">
    <location>
        <begin position="23"/>
        <end position="82"/>
    </location>
</feature>
<name>A0A644XS58_9ZZZZ</name>
<sequence>MAAMLYRYADYAGDISNAEGMSAREFNDYDSISSWAQAPIQWAVNNGIITGNPDSSFAPASNATRAQAAKMIAVMLQSMIES</sequence>
<dbReference type="PROSITE" id="PS51272">
    <property type="entry name" value="SLH"/>
    <property type="match status" value="1"/>
</dbReference>